<keyword evidence="10" id="KW-1185">Reference proteome</keyword>
<evidence type="ECO:0000256" key="4">
    <source>
        <dbReference type="ARBA" id="ARBA00022475"/>
    </source>
</evidence>
<evidence type="ECO:0000256" key="2">
    <source>
        <dbReference type="ARBA" id="ARBA00009773"/>
    </source>
</evidence>
<dbReference type="EMBL" id="JACRTC010000002">
    <property type="protein sequence ID" value="MBC8569997.1"/>
    <property type="molecule type" value="Genomic_DNA"/>
</dbReference>
<keyword evidence="5 8" id="KW-0812">Transmembrane</keyword>
<dbReference type="Proteomes" id="UP000660861">
    <property type="component" value="Unassembled WGS sequence"/>
</dbReference>
<feature type="transmembrane region" description="Helical" evidence="8">
    <location>
        <begin position="291"/>
        <end position="319"/>
    </location>
</feature>
<evidence type="ECO:0000313" key="10">
    <source>
        <dbReference type="Proteomes" id="UP000660861"/>
    </source>
</evidence>
<keyword evidence="6 8" id="KW-1133">Transmembrane helix</keyword>
<evidence type="ECO:0000256" key="6">
    <source>
        <dbReference type="ARBA" id="ARBA00022989"/>
    </source>
</evidence>
<name>A0A926EE00_9FIRM</name>
<accession>A0A926EE00</accession>
<dbReference type="Pfam" id="PF01594">
    <property type="entry name" value="AI-2E_transport"/>
    <property type="match status" value="1"/>
</dbReference>
<feature type="transmembrane region" description="Helical" evidence="8">
    <location>
        <begin position="250"/>
        <end position="271"/>
    </location>
</feature>
<evidence type="ECO:0000256" key="3">
    <source>
        <dbReference type="ARBA" id="ARBA00022448"/>
    </source>
</evidence>
<dbReference type="GO" id="GO:0005886">
    <property type="term" value="C:plasma membrane"/>
    <property type="evidence" value="ECO:0007669"/>
    <property type="project" value="UniProtKB-SubCell"/>
</dbReference>
<comment type="caution">
    <text evidence="9">The sequence shown here is derived from an EMBL/GenBank/DDBJ whole genome shotgun (WGS) entry which is preliminary data.</text>
</comment>
<dbReference type="AlphaFoldDB" id="A0A926EE00"/>
<evidence type="ECO:0000256" key="7">
    <source>
        <dbReference type="ARBA" id="ARBA00023136"/>
    </source>
</evidence>
<organism evidence="9 10">
    <name type="scientific">Zongyangia hominis</name>
    <dbReference type="NCBI Taxonomy" id="2763677"/>
    <lineage>
        <taxon>Bacteria</taxon>
        <taxon>Bacillati</taxon>
        <taxon>Bacillota</taxon>
        <taxon>Clostridia</taxon>
        <taxon>Eubacteriales</taxon>
        <taxon>Oscillospiraceae</taxon>
        <taxon>Zongyangia</taxon>
    </lineage>
</organism>
<keyword evidence="3" id="KW-0813">Transport</keyword>
<protein>
    <submittedName>
        <fullName evidence="9">AI-2E family transporter</fullName>
    </submittedName>
</protein>
<evidence type="ECO:0000256" key="1">
    <source>
        <dbReference type="ARBA" id="ARBA00004651"/>
    </source>
</evidence>
<feature type="transmembrane region" description="Helical" evidence="8">
    <location>
        <begin position="180"/>
        <end position="206"/>
    </location>
</feature>
<evidence type="ECO:0000256" key="5">
    <source>
        <dbReference type="ARBA" id="ARBA00022692"/>
    </source>
</evidence>
<feature type="transmembrane region" description="Helical" evidence="8">
    <location>
        <begin position="12"/>
        <end position="33"/>
    </location>
</feature>
<comment type="similarity">
    <text evidence="2">Belongs to the autoinducer-2 exporter (AI-2E) (TC 2.A.86) family.</text>
</comment>
<keyword evidence="4" id="KW-1003">Cell membrane</keyword>
<feature type="transmembrane region" description="Helical" evidence="8">
    <location>
        <begin position="39"/>
        <end position="60"/>
    </location>
</feature>
<evidence type="ECO:0000313" key="9">
    <source>
        <dbReference type="EMBL" id="MBC8569997.1"/>
    </source>
</evidence>
<gene>
    <name evidence="9" type="ORF">H8709_04060</name>
</gene>
<dbReference type="PANTHER" id="PTHR21716:SF53">
    <property type="entry name" value="PERMEASE PERM-RELATED"/>
    <property type="match status" value="1"/>
</dbReference>
<dbReference type="PANTHER" id="PTHR21716">
    <property type="entry name" value="TRANSMEMBRANE PROTEIN"/>
    <property type="match status" value="1"/>
</dbReference>
<feature type="transmembrane region" description="Helical" evidence="8">
    <location>
        <begin position="331"/>
        <end position="350"/>
    </location>
</feature>
<feature type="transmembrane region" description="Helical" evidence="8">
    <location>
        <begin position="356"/>
        <end position="377"/>
    </location>
</feature>
<dbReference type="InterPro" id="IPR002549">
    <property type="entry name" value="AI-2E-like"/>
</dbReference>
<dbReference type="GO" id="GO:0055085">
    <property type="term" value="P:transmembrane transport"/>
    <property type="evidence" value="ECO:0007669"/>
    <property type="project" value="TreeGrafter"/>
</dbReference>
<evidence type="ECO:0000256" key="8">
    <source>
        <dbReference type="SAM" id="Phobius"/>
    </source>
</evidence>
<reference evidence="9" key="1">
    <citation type="submission" date="2020-08" db="EMBL/GenBank/DDBJ databases">
        <title>Genome public.</title>
        <authorList>
            <person name="Liu C."/>
            <person name="Sun Q."/>
        </authorList>
    </citation>
    <scope>NUCLEOTIDE SEQUENCE</scope>
    <source>
        <strain evidence="9">NSJ-54</strain>
    </source>
</reference>
<feature type="transmembrane region" description="Helical" evidence="8">
    <location>
        <begin position="87"/>
        <end position="109"/>
    </location>
</feature>
<dbReference type="RefSeq" id="WP_262397098.1">
    <property type="nucleotide sequence ID" value="NZ_JACRTC010000002.1"/>
</dbReference>
<proteinExistence type="inferred from homology"/>
<comment type="subcellular location">
    <subcellularLocation>
        <location evidence="1">Cell membrane</location>
        <topology evidence="1">Multi-pass membrane protein</topology>
    </subcellularLocation>
</comment>
<keyword evidence="7 8" id="KW-0472">Membrane</keyword>
<sequence>MKLEQNKKYLTVSLYAFLVIVASILFFLFLFNISYFTSLLSKIVGILSPFIYAFSIAYLLNPLMKWLERRVVHPICKEKLKPKFQRMISILLTFAVFLAVLAILFFTIIPEVANSISNLTHNISSYATKLEDFAKSTLVYFLGDEQTAAHLVQNIGGMIGSAEEVLYKVYTMVTNALPHVVGYTIQITSGIVRVLVGFIISIYVLYNKERFLAQSKKVLYALMKKERVDSLIRLGHKSNAIFSGFIGGKILDSLIIGVLCFIFMSIFSFPYPMLISVLVGVTNVIPYFGPFIGAIPSILLVLMINPVQALWFALFILALQQFDGNILGPKILGQSIGISAFWVIFSIILAGGLFGFLGMFIGVPVFAIIYTLIRGFIEERLAKKNMPTDTHDYTSDDNPIRF</sequence>